<evidence type="ECO:0000259" key="5">
    <source>
        <dbReference type="Pfam" id="PF00808"/>
    </source>
</evidence>
<comment type="subcellular location">
    <subcellularLocation>
        <location evidence="1">Cytoplasm</location>
    </subcellularLocation>
</comment>
<reference evidence="6" key="1">
    <citation type="journal article" date="2014" name="Front. Microbiol.">
        <title>High frequency of phylogenetically diverse reductive dehalogenase-homologous genes in deep subseafloor sedimentary metagenomes.</title>
        <authorList>
            <person name="Kawai M."/>
            <person name="Futagami T."/>
            <person name="Toyoda A."/>
            <person name="Takaki Y."/>
            <person name="Nishi S."/>
            <person name="Hori S."/>
            <person name="Arai W."/>
            <person name="Tsubouchi T."/>
            <person name="Morono Y."/>
            <person name="Uchiyama I."/>
            <person name="Ito T."/>
            <person name="Fujiyama A."/>
            <person name="Inagaki F."/>
            <person name="Takami H."/>
        </authorList>
    </citation>
    <scope>NUCLEOTIDE SEQUENCE</scope>
    <source>
        <strain evidence="6">Expedition CK06-06</strain>
    </source>
</reference>
<comment type="caution">
    <text evidence="6">The sequence shown here is derived from an EMBL/GenBank/DDBJ whole genome shotgun (WGS) entry which is preliminary data.</text>
</comment>
<dbReference type="InterPro" id="IPR003958">
    <property type="entry name" value="CBFA_NFYB_domain"/>
</dbReference>
<dbReference type="GO" id="GO:0046982">
    <property type="term" value="F:protein heterodimerization activity"/>
    <property type="evidence" value="ECO:0007669"/>
    <property type="project" value="InterPro"/>
</dbReference>
<evidence type="ECO:0000256" key="4">
    <source>
        <dbReference type="ARBA" id="ARBA00023125"/>
    </source>
</evidence>
<dbReference type="Pfam" id="PF00808">
    <property type="entry name" value="CBFD_NFYB_HMF"/>
    <property type="match status" value="1"/>
</dbReference>
<gene>
    <name evidence="6" type="ORF">S01H1_16582</name>
</gene>
<dbReference type="Gene3D" id="1.10.20.10">
    <property type="entry name" value="Histone, subunit A"/>
    <property type="match status" value="1"/>
</dbReference>
<dbReference type="CDD" id="cd22909">
    <property type="entry name" value="HFD_archaea_histone-like"/>
    <property type="match status" value="1"/>
</dbReference>
<dbReference type="InterPro" id="IPR009072">
    <property type="entry name" value="Histone-fold"/>
</dbReference>
<dbReference type="InterPro" id="IPR050947">
    <property type="entry name" value="Archaeal_histone_HMF"/>
</dbReference>
<dbReference type="GO" id="GO:0005737">
    <property type="term" value="C:cytoplasm"/>
    <property type="evidence" value="ECO:0007669"/>
    <property type="project" value="UniProtKB-SubCell"/>
</dbReference>
<dbReference type="PANTHER" id="PTHR47828">
    <property type="entry name" value="ARCHAEAL HISTONE A"/>
    <property type="match status" value="1"/>
</dbReference>
<feature type="domain" description="Transcription factor CBF/NF-Y/archaeal histone" evidence="5">
    <location>
        <begin position="10"/>
        <end position="67"/>
    </location>
</feature>
<name>X0T4C0_9ZZZZ</name>
<organism evidence="6">
    <name type="scientific">marine sediment metagenome</name>
    <dbReference type="NCBI Taxonomy" id="412755"/>
    <lineage>
        <taxon>unclassified sequences</taxon>
        <taxon>metagenomes</taxon>
        <taxon>ecological metagenomes</taxon>
    </lineage>
</organism>
<dbReference type="GO" id="GO:0003677">
    <property type="term" value="F:DNA binding"/>
    <property type="evidence" value="ECO:0007669"/>
    <property type="project" value="UniProtKB-KW"/>
</dbReference>
<comment type="similarity">
    <text evidence="2">Belongs to the archaeal histone HMF family.</text>
</comment>
<dbReference type="PANTHER" id="PTHR47828:SF1">
    <property type="entry name" value="ARCHAEAL HISTONE A"/>
    <property type="match status" value="1"/>
</dbReference>
<dbReference type="AlphaFoldDB" id="X0T4C0"/>
<evidence type="ECO:0000256" key="1">
    <source>
        <dbReference type="ARBA" id="ARBA00004496"/>
    </source>
</evidence>
<evidence type="ECO:0000256" key="3">
    <source>
        <dbReference type="ARBA" id="ARBA00022490"/>
    </source>
</evidence>
<dbReference type="InterPro" id="IPR050004">
    <property type="entry name" value="HmfB-like"/>
</dbReference>
<keyword evidence="3" id="KW-0963">Cytoplasm</keyword>
<sequence>MPDKKILSLSAMEKLMKAAGAYRVSEESKEALRDVLEDIGEKLSKEAIELSRHANRRTIKAKDIKLASKER</sequence>
<dbReference type="SUPFAM" id="SSF47113">
    <property type="entry name" value="Histone-fold"/>
    <property type="match status" value="1"/>
</dbReference>
<accession>X0T4C0</accession>
<proteinExistence type="inferred from homology"/>
<keyword evidence="4" id="KW-0238">DNA-binding</keyword>
<evidence type="ECO:0000313" key="6">
    <source>
        <dbReference type="EMBL" id="GAF82987.1"/>
    </source>
</evidence>
<dbReference type="EMBL" id="BARS01008732">
    <property type="protein sequence ID" value="GAF82987.1"/>
    <property type="molecule type" value="Genomic_DNA"/>
</dbReference>
<protein>
    <recommendedName>
        <fullName evidence="5">Transcription factor CBF/NF-Y/archaeal histone domain-containing protein</fullName>
    </recommendedName>
</protein>
<evidence type="ECO:0000256" key="2">
    <source>
        <dbReference type="ARBA" id="ARBA00008264"/>
    </source>
</evidence>
<dbReference type="NCBIfam" id="NF043032">
    <property type="entry name" value="archaea_histone"/>
    <property type="match status" value="1"/>
</dbReference>